<sequence>MISLRQLTKVYGHGPDAVTVLDNLDIEVASGEILAVVGPSGAGKSTLAQCISLLERPTSGSVIVNGEELSGLSEAKLRVARRRIGTVFQSASLLSRKTAAENVALPLEYLGVTKAETKARVDELLDRVGLSHRANHYPFELSGGQRQRVGIARALALRPSVLLSDEATSGLDPETTRSVVKLVRELRDDLNLAVVFITHEMDTVLQVADSAARLDHGRIVEQGRLVDLLTNHDSALGRALQPNLNPSAPLPGTRSWVVTYDSRTVPADWLQRVSADIGEPVALLAATIQSIDGVGTGNATVGIAARDDVAVELAFAKYGLQATLLTSAEAASATNSAADSTTTSATPDTKEAALWA</sequence>
<dbReference type="SMART" id="SM00382">
    <property type="entry name" value="AAA"/>
    <property type="match status" value="1"/>
</dbReference>
<keyword evidence="8" id="KW-0472">Membrane</keyword>
<name>A0A1L2ZLX8_9MICC</name>
<dbReference type="STRING" id="556325.BHE16_04530"/>
<keyword evidence="4" id="KW-0547">Nucleotide-binding</keyword>
<dbReference type="InterPro" id="IPR027417">
    <property type="entry name" value="P-loop_NTPase"/>
</dbReference>
<dbReference type="GO" id="GO:0005524">
    <property type="term" value="F:ATP binding"/>
    <property type="evidence" value="ECO:0007669"/>
    <property type="project" value="UniProtKB-KW"/>
</dbReference>
<evidence type="ECO:0000256" key="5">
    <source>
        <dbReference type="ARBA" id="ARBA00022840"/>
    </source>
</evidence>
<dbReference type="EMBL" id="CP018135">
    <property type="protein sequence ID" value="APF40403.1"/>
    <property type="molecule type" value="Genomic_DNA"/>
</dbReference>
<evidence type="ECO:0000313" key="13">
    <source>
        <dbReference type="EMBL" id="APF40403.1"/>
    </source>
</evidence>
<protein>
    <submittedName>
        <fullName evidence="13">Methionine ABC transporter ATP-binding protein</fullName>
    </submittedName>
</protein>
<evidence type="ECO:0000256" key="2">
    <source>
        <dbReference type="ARBA" id="ARBA00022448"/>
    </source>
</evidence>
<comment type="similarity">
    <text evidence="1">Belongs to the ABC transporter superfamily.</text>
</comment>
<keyword evidence="3" id="KW-1003">Cell membrane</keyword>
<comment type="subunit">
    <text evidence="10">Homodimer. Forms a membrane-associated complex with FtsX.</text>
</comment>
<evidence type="ECO:0000256" key="11">
    <source>
        <dbReference type="SAM" id="MobiDB-lite"/>
    </source>
</evidence>
<evidence type="ECO:0000256" key="9">
    <source>
        <dbReference type="ARBA" id="ARBA00054718"/>
    </source>
</evidence>
<evidence type="ECO:0000256" key="10">
    <source>
        <dbReference type="ARBA" id="ARBA00063837"/>
    </source>
</evidence>
<keyword evidence="6" id="KW-1278">Translocase</keyword>
<dbReference type="AlphaFoldDB" id="A0A1L2ZLX8"/>
<organism evidence="13 14">
    <name type="scientific">Neomicrococcus aestuarii</name>
    <dbReference type="NCBI Taxonomy" id="556325"/>
    <lineage>
        <taxon>Bacteria</taxon>
        <taxon>Bacillati</taxon>
        <taxon>Actinomycetota</taxon>
        <taxon>Actinomycetes</taxon>
        <taxon>Micrococcales</taxon>
        <taxon>Micrococcaceae</taxon>
        <taxon>Neomicrococcus</taxon>
    </lineage>
</organism>
<evidence type="ECO:0000256" key="1">
    <source>
        <dbReference type="ARBA" id="ARBA00005417"/>
    </source>
</evidence>
<dbReference type="KEGG" id="nae:BHE16_04530"/>
<dbReference type="PANTHER" id="PTHR43166:SF30">
    <property type="entry name" value="METHIONINE IMPORT ATP-BINDING PROTEIN METN"/>
    <property type="match status" value="1"/>
</dbReference>
<dbReference type="GO" id="GO:0016887">
    <property type="term" value="F:ATP hydrolysis activity"/>
    <property type="evidence" value="ECO:0007669"/>
    <property type="project" value="InterPro"/>
</dbReference>
<dbReference type="Pfam" id="PF00005">
    <property type="entry name" value="ABC_tran"/>
    <property type="match status" value="1"/>
</dbReference>
<dbReference type="SUPFAM" id="SSF52540">
    <property type="entry name" value="P-loop containing nucleoside triphosphate hydrolases"/>
    <property type="match status" value="1"/>
</dbReference>
<dbReference type="OrthoDB" id="3190580at2"/>
<dbReference type="PROSITE" id="PS00211">
    <property type="entry name" value="ABC_TRANSPORTER_1"/>
    <property type="match status" value="1"/>
</dbReference>
<evidence type="ECO:0000256" key="4">
    <source>
        <dbReference type="ARBA" id="ARBA00022741"/>
    </source>
</evidence>
<feature type="compositionally biased region" description="Low complexity" evidence="11">
    <location>
        <begin position="333"/>
        <end position="347"/>
    </location>
</feature>
<evidence type="ECO:0000256" key="6">
    <source>
        <dbReference type="ARBA" id="ARBA00022967"/>
    </source>
</evidence>
<dbReference type="Proteomes" id="UP000183530">
    <property type="component" value="Chromosome"/>
</dbReference>
<evidence type="ECO:0000256" key="8">
    <source>
        <dbReference type="ARBA" id="ARBA00023136"/>
    </source>
</evidence>
<feature type="domain" description="ABC transporter" evidence="12">
    <location>
        <begin position="2"/>
        <end position="241"/>
    </location>
</feature>
<keyword evidence="7" id="KW-0029">Amino-acid transport</keyword>
<evidence type="ECO:0000256" key="7">
    <source>
        <dbReference type="ARBA" id="ARBA00022970"/>
    </source>
</evidence>
<evidence type="ECO:0000313" key="14">
    <source>
        <dbReference type="Proteomes" id="UP000183530"/>
    </source>
</evidence>
<comment type="function">
    <text evidence="9">Part of the ABC transporter FtsEX involved in cellular division. Has ATPase activity.</text>
</comment>
<dbReference type="PROSITE" id="PS50893">
    <property type="entry name" value="ABC_TRANSPORTER_2"/>
    <property type="match status" value="1"/>
</dbReference>
<keyword evidence="14" id="KW-1185">Reference proteome</keyword>
<dbReference type="GO" id="GO:0006865">
    <property type="term" value="P:amino acid transport"/>
    <property type="evidence" value="ECO:0007669"/>
    <property type="project" value="UniProtKB-KW"/>
</dbReference>
<evidence type="ECO:0000256" key="3">
    <source>
        <dbReference type="ARBA" id="ARBA00022475"/>
    </source>
</evidence>
<dbReference type="RefSeq" id="WP_071893882.1">
    <property type="nucleotide sequence ID" value="NZ_CP018135.1"/>
</dbReference>
<gene>
    <name evidence="13" type="ORF">BHE16_04530</name>
</gene>
<dbReference type="InterPro" id="IPR003439">
    <property type="entry name" value="ABC_transporter-like_ATP-bd"/>
</dbReference>
<dbReference type="InterPro" id="IPR050086">
    <property type="entry name" value="MetN_ABC_transporter-like"/>
</dbReference>
<dbReference type="InterPro" id="IPR003593">
    <property type="entry name" value="AAA+_ATPase"/>
</dbReference>
<dbReference type="InterPro" id="IPR017871">
    <property type="entry name" value="ABC_transporter-like_CS"/>
</dbReference>
<proteinExistence type="inferred from homology"/>
<keyword evidence="5 13" id="KW-0067">ATP-binding</keyword>
<keyword evidence="2" id="KW-0813">Transport</keyword>
<accession>A0A1L2ZLX8</accession>
<dbReference type="Gene3D" id="3.40.50.300">
    <property type="entry name" value="P-loop containing nucleotide triphosphate hydrolases"/>
    <property type="match status" value="1"/>
</dbReference>
<feature type="region of interest" description="Disordered" evidence="11">
    <location>
        <begin position="333"/>
        <end position="356"/>
    </location>
</feature>
<evidence type="ECO:0000259" key="12">
    <source>
        <dbReference type="PROSITE" id="PS50893"/>
    </source>
</evidence>
<dbReference type="PANTHER" id="PTHR43166">
    <property type="entry name" value="AMINO ACID IMPORT ATP-BINDING PROTEIN"/>
    <property type="match status" value="1"/>
</dbReference>
<reference evidence="13 14" key="1">
    <citation type="submission" date="2016-11" db="EMBL/GenBank/DDBJ databases">
        <title>Genome sequencing of Zhihengliuella aestuarii B18 antagonistic to Plasmodiophora brassicae.</title>
        <authorList>
            <person name="Luo Y."/>
        </authorList>
    </citation>
    <scope>NUCLEOTIDE SEQUENCE [LARGE SCALE GENOMIC DNA]</scope>
    <source>
        <strain evidence="13 14">B18</strain>
    </source>
</reference>
<dbReference type="GO" id="GO:0005886">
    <property type="term" value="C:plasma membrane"/>
    <property type="evidence" value="ECO:0007669"/>
    <property type="project" value="UniProtKB-ARBA"/>
</dbReference>
<dbReference type="FunFam" id="3.40.50.300:FF:000056">
    <property type="entry name" value="Cell division ATP-binding protein FtsE"/>
    <property type="match status" value="1"/>
</dbReference>